<name>A0A0A9CKS0_ARUDO</name>
<reference evidence="1" key="1">
    <citation type="submission" date="2014-09" db="EMBL/GenBank/DDBJ databases">
        <authorList>
            <person name="Magalhaes I.L.F."/>
            <person name="Oliveira U."/>
            <person name="Santos F.R."/>
            <person name="Vidigal T.H.D.A."/>
            <person name="Brescovit A.D."/>
            <person name="Santos A.J."/>
        </authorList>
    </citation>
    <scope>NUCLEOTIDE SEQUENCE</scope>
    <source>
        <tissue evidence="1">Shoot tissue taken approximately 20 cm above the soil surface</tissue>
    </source>
</reference>
<proteinExistence type="predicted"/>
<organism evidence="1">
    <name type="scientific">Arundo donax</name>
    <name type="common">Giant reed</name>
    <name type="synonym">Donax arundinaceus</name>
    <dbReference type="NCBI Taxonomy" id="35708"/>
    <lineage>
        <taxon>Eukaryota</taxon>
        <taxon>Viridiplantae</taxon>
        <taxon>Streptophyta</taxon>
        <taxon>Embryophyta</taxon>
        <taxon>Tracheophyta</taxon>
        <taxon>Spermatophyta</taxon>
        <taxon>Magnoliopsida</taxon>
        <taxon>Liliopsida</taxon>
        <taxon>Poales</taxon>
        <taxon>Poaceae</taxon>
        <taxon>PACMAD clade</taxon>
        <taxon>Arundinoideae</taxon>
        <taxon>Arundineae</taxon>
        <taxon>Arundo</taxon>
    </lineage>
</organism>
<dbReference type="AlphaFoldDB" id="A0A0A9CKS0"/>
<accession>A0A0A9CKS0</accession>
<evidence type="ECO:0000313" key="1">
    <source>
        <dbReference type="EMBL" id="JAD72087.1"/>
    </source>
</evidence>
<dbReference type="EMBL" id="GBRH01225808">
    <property type="protein sequence ID" value="JAD72087.1"/>
    <property type="molecule type" value="Transcribed_RNA"/>
</dbReference>
<protein>
    <submittedName>
        <fullName evidence="1">Uncharacterized protein</fullName>
    </submittedName>
</protein>
<sequence length="19" mass="2217">MLHMCVFLKYGYVCLLALV</sequence>
<reference evidence="1" key="2">
    <citation type="journal article" date="2015" name="Data Brief">
        <title>Shoot transcriptome of the giant reed, Arundo donax.</title>
        <authorList>
            <person name="Barrero R.A."/>
            <person name="Guerrero F.D."/>
            <person name="Moolhuijzen P."/>
            <person name="Goolsby J.A."/>
            <person name="Tidwell J."/>
            <person name="Bellgard S.E."/>
            <person name="Bellgard M.I."/>
        </authorList>
    </citation>
    <scope>NUCLEOTIDE SEQUENCE</scope>
    <source>
        <tissue evidence="1">Shoot tissue taken approximately 20 cm above the soil surface</tissue>
    </source>
</reference>